<dbReference type="SUPFAM" id="SSF53098">
    <property type="entry name" value="Ribonuclease H-like"/>
    <property type="match status" value="1"/>
</dbReference>
<evidence type="ECO:0000256" key="3">
    <source>
        <dbReference type="ARBA" id="ARBA00004065"/>
    </source>
</evidence>
<gene>
    <name evidence="14" type="primary">rnhB</name>
    <name evidence="18" type="ORF">SAMN02745220_03800</name>
</gene>
<dbReference type="InterPro" id="IPR012337">
    <property type="entry name" value="RNaseH-like_sf"/>
</dbReference>
<evidence type="ECO:0000256" key="16">
    <source>
        <dbReference type="RuleBase" id="RU003515"/>
    </source>
</evidence>
<evidence type="ECO:0000256" key="7">
    <source>
        <dbReference type="ARBA" id="ARBA00019179"/>
    </source>
</evidence>
<evidence type="ECO:0000256" key="1">
    <source>
        <dbReference type="ARBA" id="ARBA00000077"/>
    </source>
</evidence>
<evidence type="ECO:0000256" key="2">
    <source>
        <dbReference type="ARBA" id="ARBA00001946"/>
    </source>
</evidence>
<dbReference type="Proteomes" id="UP000184603">
    <property type="component" value="Unassembled WGS sequence"/>
</dbReference>
<protein>
    <recommendedName>
        <fullName evidence="7 14">Ribonuclease HII</fullName>
        <shortName evidence="14">RNase HII</shortName>
        <ecNumber evidence="6 14">3.1.26.4</ecNumber>
    </recommendedName>
</protein>
<evidence type="ECO:0000256" key="14">
    <source>
        <dbReference type="HAMAP-Rule" id="MF_00052"/>
    </source>
</evidence>
<keyword evidence="9 14" id="KW-0540">Nuclease</keyword>
<dbReference type="InterPro" id="IPR001352">
    <property type="entry name" value="RNase_HII/HIII"/>
</dbReference>
<keyword evidence="12 14" id="KW-0378">Hydrolase</keyword>
<dbReference type="GO" id="GO:0004523">
    <property type="term" value="F:RNA-DNA hybrid ribonuclease activity"/>
    <property type="evidence" value="ECO:0007669"/>
    <property type="project" value="UniProtKB-UniRule"/>
</dbReference>
<comment type="catalytic activity">
    <reaction evidence="1 14 15 16">
        <text>Endonucleolytic cleavage to 5'-phosphomonoester.</text>
        <dbReference type="EC" id="3.1.26.4"/>
    </reaction>
</comment>
<keyword evidence="11 14" id="KW-0255">Endonuclease</keyword>
<dbReference type="AlphaFoldDB" id="A0A1M7YEL8"/>
<dbReference type="EC" id="3.1.26.4" evidence="6 14"/>
<dbReference type="GO" id="GO:0030145">
    <property type="term" value="F:manganese ion binding"/>
    <property type="evidence" value="ECO:0007669"/>
    <property type="project" value="UniProtKB-UniRule"/>
</dbReference>
<evidence type="ECO:0000256" key="11">
    <source>
        <dbReference type="ARBA" id="ARBA00022759"/>
    </source>
</evidence>
<dbReference type="RefSeq" id="WP_073615245.1">
    <property type="nucleotide sequence ID" value="NZ_FRFE01000022.1"/>
</dbReference>
<evidence type="ECO:0000256" key="4">
    <source>
        <dbReference type="ARBA" id="ARBA00004496"/>
    </source>
</evidence>
<dbReference type="NCBIfam" id="NF000595">
    <property type="entry name" value="PRK00015.1-3"/>
    <property type="match status" value="1"/>
</dbReference>
<dbReference type="STRING" id="1121416.SAMN02745220_03800"/>
<dbReference type="GO" id="GO:0005737">
    <property type="term" value="C:cytoplasm"/>
    <property type="evidence" value="ECO:0007669"/>
    <property type="project" value="UniProtKB-SubCell"/>
</dbReference>
<dbReference type="PANTHER" id="PTHR10954">
    <property type="entry name" value="RIBONUCLEASE H2 SUBUNIT A"/>
    <property type="match status" value="1"/>
</dbReference>
<comment type="cofactor">
    <cofactor evidence="14 15">
        <name>Mn(2+)</name>
        <dbReference type="ChEBI" id="CHEBI:29035"/>
    </cofactor>
    <cofactor evidence="14 15">
        <name>Mg(2+)</name>
        <dbReference type="ChEBI" id="CHEBI:18420"/>
    </cofactor>
    <text evidence="14 15">Manganese or magnesium. Binds 1 divalent metal ion per monomer in the absence of substrate. May bind a second metal ion after substrate binding.</text>
</comment>
<keyword evidence="8 14" id="KW-0963">Cytoplasm</keyword>
<dbReference type="Pfam" id="PF01351">
    <property type="entry name" value="RNase_HII"/>
    <property type="match status" value="1"/>
</dbReference>
<dbReference type="CDD" id="cd07182">
    <property type="entry name" value="RNase_HII_bacteria_HII_like"/>
    <property type="match status" value="1"/>
</dbReference>
<dbReference type="GO" id="GO:0003723">
    <property type="term" value="F:RNA binding"/>
    <property type="evidence" value="ECO:0007669"/>
    <property type="project" value="UniProtKB-UniRule"/>
</dbReference>
<organism evidence="18 19">
    <name type="scientific">Desulfopila aestuarii DSM 18488</name>
    <dbReference type="NCBI Taxonomy" id="1121416"/>
    <lineage>
        <taxon>Bacteria</taxon>
        <taxon>Pseudomonadati</taxon>
        <taxon>Thermodesulfobacteriota</taxon>
        <taxon>Desulfobulbia</taxon>
        <taxon>Desulfobulbales</taxon>
        <taxon>Desulfocapsaceae</taxon>
        <taxon>Desulfopila</taxon>
    </lineage>
</organism>
<comment type="function">
    <text evidence="3 14 16">Endonuclease that specifically degrades the RNA of RNA-DNA hybrids.</text>
</comment>
<dbReference type="HAMAP" id="MF_00052_B">
    <property type="entry name" value="RNase_HII_B"/>
    <property type="match status" value="1"/>
</dbReference>
<evidence type="ECO:0000313" key="19">
    <source>
        <dbReference type="Proteomes" id="UP000184603"/>
    </source>
</evidence>
<evidence type="ECO:0000256" key="13">
    <source>
        <dbReference type="ARBA" id="ARBA00023211"/>
    </source>
</evidence>
<evidence type="ECO:0000256" key="9">
    <source>
        <dbReference type="ARBA" id="ARBA00022722"/>
    </source>
</evidence>
<evidence type="ECO:0000256" key="15">
    <source>
        <dbReference type="PROSITE-ProRule" id="PRU01319"/>
    </source>
</evidence>
<dbReference type="InterPro" id="IPR036397">
    <property type="entry name" value="RNaseH_sf"/>
</dbReference>
<feature type="binding site" evidence="14 15">
    <location>
        <position position="34"/>
    </location>
    <ligand>
        <name>a divalent metal cation</name>
        <dbReference type="ChEBI" id="CHEBI:60240"/>
    </ligand>
</feature>
<proteinExistence type="inferred from homology"/>
<evidence type="ECO:0000256" key="6">
    <source>
        <dbReference type="ARBA" id="ARBA00012180"/>
    </source>
</evidence>
<dbReference type="Gene3D" id="3.30.420.10">
    <property type="entry name" value="Ribonuclease H-like superfamily/Ribonuclease H"/>
    <property type="match status" value="1"/>
</dbReference>
<dbReference type="InterPro" id="IPR022898">
    <property type="entry name" value="RNase_HII"/>
</dbReference>
<evidence type="ECO:0000256" key="12">
    <source>
        <dbReference type="ARBA" id="ARBA00022801"/>
    </source>
</evidence>
<comment type="cofactor">
    <cofactor evidence="2">
        <name>Mg(2+)</name>
        <dbReference type="ChEBI" id="CHEBI:18420"/>
    </cofactor>
</comment>
<comment type="similarity">
    <text evidence="5 14 16">Belongs to the RNase HII family.</text>
</comment>
<dbReference type="GO" id="GO:0032299">
    <property type="term" value="C:ribonuclease H2 complex"/>
    <property type="evidence" value="ECO:0007669"/>
    <property type="project" value="TreeGrafter"/>
</dbReference>
<feature type="binding site" evidence="14 15">
    <location>
        <position position="129"/>
    </location>
    <ligand>
        <name>a divalent metal cation</name>
        <dbReference type="ChEBI" id="CHEBI:60240"/>
    </ligand>
</feature>
<comment type="subcellular location">
    <subcellularLocation>
        <location evidence="4 14">Cytoplasm</location>
    </subcellularLocation>
</comment>
<evidence type="ECO:0000256" key="8">
    <source>
        <dbReference type="ARBA" id="ARBA00022490"/>
    </source>
</evidence>
<dbReference type="GO" id="GO:0043137">
    <property type="term" value="P:DNA replication, removal of RNA primer"/>
    <property type="evidence" value="ECO:0007669"/>
    <property type="project" value="TreeGrafter"/>
</dbReference>
<dbReference type="GO" id="GO:0006298">
    <property type="term" value="P:mismatch repair"/>
    <property type="evidence" value="ECO:0007669"/>
    <property type="project" value="TreeGrafter"/>
</dbReference>
<feature type="binding site" evidence="14 15">
    <location>
        <position position="35"/>
    </location>
    <ligand>
        <name>a divalent metal cation</name>
        <dbReference type="ChEBI" id="CHEBI:60240"/>
    </ligand>
</feature>
<evidence type="ECO:0000256" key="5">
    <source>
        <dbReference type="ARBA" id="ARBA00007383"/>
    </source>
</evidence>
<reference evidence="18 19" key="1">
    <citation type="submission" date="2016-12" db="EMBL/GenBank/DDBJ databases">
        <authorList>
            <person name="Song W.-J."/>
            <person name="Kurnit D.M."/>
        </authorList>
    </citation>
    <scope>NUCLEOTIDE SEQUENCE [LARGE SCALE GENOMIC DNA]</scope>
    <source>
        <strain evidence="18 19">DSM 18488</strain>
    </source>
</reference>
<evidence type="ECO:0000313" key="18">
    <source>
        <dbReference type="EMBL" id="SHO51053.1"/>
    </source>
</evidence>
<feature type="domain" description="RNase H type-2" evidence="17">
    <location>
        <begin position="28"/>
        <end position="216"/>
    </location>
</feature>
<sequence length="216" mass="23351">MGKRLFDAGEPSTSNFSHERALARQGFVRIAGCDEVGRGPLAGPVVAASVILPPDCDPSLFIDSKQLNHKRRLELYQLLSAIQAAIGIGIVSVEKIDEINILQASLLAMKRSVEQLANAGSPPDYILVDGKFEIPLITPQTPLIKGETKSGSIAAASIVAKVTRDAIMDTLDDQYPGYGLGQHKGYPTRQHRQAIAAIGPSKVHRKTFRGVKEFVR</sequence>
<accession>A0A1M7YEL8</accession>
<keyword evidence="13 14" id="KW-0464">Manganese</keyword>
<keyword evidence="10 14" id="KW-0479">Metal-binding</keyword>
<name>A0A1M7YEL8_9BACT</name>
<dbReference type="EMBL" id="FRFE01000022">
    <property type="protein sequence ID" value="SHO51053.1"/>
    <property type="molecule type" value="Genomic_DNA"/>
</dbReference>
<dbReference type="OrthoDB" id="9803420at2"/>
<keyword evidence="19" id="KW-1185">Reference proteome</keyword>
<evidence type="ECO:0000259" key="17">
    <source>
        <dbReference type="PROSITE" id="PS51975"/>
    </source>
</evidence>
<dbReference type="InterPro" id="IPR024567">
    <property type="entry name" value="RNase_HII/HIII_dom"/>
</dbReference>
<evidence type="ECO:0000256" key="10">
    <source>
        <dbReference type="ARBA" id="ARBA00022723"/>
    </source>
</evidence>
<dbReference type="PROSITE" id="PS51975">
    <property type="entry name" value="RNASE_H_2"/>
    <property type="match status" value="1"/>
</dbReference>
<dbReference type="PANTHER" id="PTHR10954:SF18">
    <property type="entry name" value="RIBONUCLEASE HII"/>
    <property type="match status" value="1"/>
</dbReference>